<dbReference type="EMBL" id="OB660161">
    <property type="protein sequence ID" value="CAD7223162.1"/>
    <property type="molecule type" value="Genomic_DNA"/>
</dbReference>
<feature type="compositionally biased region" description="Polar residues" evidence="1">
    <location>
        <begin position="1"/>
        <end position="12"/>
    </location>
</feature>
<reference evidence="2" key="1">
    <citation type="submission" date="2020-11" db="EMBL/GenBank/DDBJ databases">
        <authorList>
            <person name="Tran Van P."/>
        </authorList>
    </citation>
    <scope>NUCLEOTIDE SEQUENCE</scope>
</reference>
<accession>A0A7R8ZIZ0</accession>
<feature type="compositionally biased region" description="Polar residues" evidence="1">
    <location>
        <begin position="84"/>
        <end position="97"/>
    </location>
</feature>
<protein>
    <submittedName>
        <fullName evidence="2">Uncharacterized protein</fullName>
    </submittedName>
</protein>
<dbReference type="AlphaFoldDB" id="A0A7R8ZIZ0"/>
<feature type="compositionally biased region" description="Low complexity" evidence="1">
    <location>
        <begin position="73"/>
        <end position="83"/>
    </location>
</feature>
<evidence type="ECO:0000313" key="2">
    <source>
        <dbReference type="EMBL" id="CAD7223162.1"/>
    </source>
</evidence>
<feature type="compositionally biased region" description="Basic and acidic residues" evidence="1">
    <location>
        <begin position="173"/>
        <end position="183"/>
    </location>
</feature>
<name>A0A7R8ZIZ0_9CRUS</name>
<gene>
    <name evidence="2" type="ORF">CTOB1V02_LOCUS1156</name>
</gene>
<organism evidence="2">
    <name type="scientific">Cyprideis torosa</name>
    <dbReference type="NCBI Taxonomy" id="163714"/>
    <lineage>
        <taxon>Eukaryota</taxon>
        <taxon>Metazoa</taxon>
        <taxon>Ecdysozoa</taxon>
        <taxon>Arthropoda</taxon>
        <taxon>Crustacea</taxon>
        <taxon>Oligostraca</taxon>
        <taxon>Ostracoda</taxon>
        <taxon>Podocopa</taxon>
        <taxon>Podocopida</taxon>
        <taxon>Cytherocopina</taxon>
        <taxon>Cytheroidea</taxon>
        <taxon>Cytherideidae</taxon>
        <taxon>Cyprideis</taxon>
    </lineage>
</organism>
<feature type="region of interest" description="Disordered" evidence="1">
    <location>
        <begin position="1"/>
        <end position="183"/>
    </location>
</feature>
<evidence type="ECO:0000256" key="1">
    <source>
        <dbReference type="SAM" id="MobiDB-lite"/>
    </source>
</evidence>
<sequence>MMSIATPPSTVPSFRPAQPASLCMPTHGASPPRSPPPAFSPPADGHASPELKDATSPSEAEAKETSDDEEETTPSSEAPPTSTRQNYAPPTTTVSYSRRNKRKNFQPRSLTLSTSLEEQEEGEERERRTSPAPGSDEGEDNDGGGSVMPMDLSTPTVTRSEDEFQPRNSALSMRREEHANQMERARHTMEEILSIYGLGRGRQQTLDLGKQMSTGMFDPSQALCRQPAIESDRENDLPWDLVEQEFAPGQRVIVPFGERIAE</sequence>
<proteinExistence type="predicted"/>